<protein>
    <submittedName>
        <fullName evidence="1">Ribosomal protein S19</fullName>
    </submittedName>
</protein>
<evidence type="ECO:0000313" key="1">
    <source>
        <dbReference type="EMBL" id="UDY72145.1"/>
    </source>
</evidence>
<keyword evidence="1" id="KW-0687">Ribonucleoprotein</keyword>
<reference evidence="1" key="1">
    <citation type="journal article" date="2021" name="Mol. Ecol. Resour.">
        <title>NOVOWrap : An automated solution for plastid genome assembly and structure standardization.</title>
        <authorList>
            <person name="Wu P."/>
            <person name="Xu C."/>
            <person name="Chen H."/>
            <person name="Yang J."/>
            <person name="Zhang X."/>
            <person name="Zhou S."/>
        </authorList>
    </citation>
    <scope>NUCLEOTIDE SEQUENCE</scope>
    <source>
        <strain evidence="1">BOP018543</strain>
    </source>
</reference>
<organism evidence="1">
    <name type="scientific">Pycnostachys reticulata</name>
    <dbReference type="NCBI Taxonomy" id="204195"/>
    <lineage>
        <taxon>Eukaryota</taxon>
        <taxon>Viridiplantae</taxon>
        <taxon>Streptophyta</taxon>
        <taxon>Embryophyta</taxon>
        <taxon>Tracheophyta</taxon>
        <taxon>Spermatophyta</taxon>
        <taxon>Magnoliopsida</taxon>
        <taxon>eudicotyledons</taxon>
        <taxon>Gunneridae</taxon>
        <taxon>Pentapetalae</taxon>
        <taxon>asterids</taxon>
        <taxon>lamiids</taxon>
        <taxon>Lamiales</taxon>
        <taxon>Lamiaceae</taxon>
        <taxon>Nepetoideae</taxon>
        <taxon>Ocimeae</taxon>
        <taxon>Plectranthinae</taxon>
        <taxon>Pycnostachys</taxon>
    </lineage>
</organism>
<keyword evidence="1" id="KW-0934">Plastid</keyword>
<keyword evidence="1" id="KW-0689">Ribosomal protein</keyword>
<geneLocation type="chloroplast" evidence="1"/>
<gene>
    <name evidence="1" type="primary">rps19</name>
</gene>
<accession>A0A8K1QU93</accession>
<dbReference type="AlphaFoldDB" id="A0A8K1QU93"/>
<proteinExistence type="predicted"/>
<keyword evidence="1" id="KW-0150">Chloroplast</keyword>
<dbReference type="GO" id="GO:0005840">
    <property type="term" value="C:ribosome"/>
    <property type="evidence" value="ECO:0007669"/>
    <property type="project" value="UniProtKB-KW"/>
</dbReference>
<sequence length="85" mass="10440">MIRSLKKNPFVAKNIKKNYKTKKKSRKRNNCNLVSCIYHYTYNDRPYDCRSKWQRAFAYIYNRSYGRSQIGRICTYFKFSRTCKK</sequence>
<dbReference type="EMBL" id="MT740257">
    <property type="protein sequence ID" value="UDY72145.1"/>
    <property type="molecule type" value="Genomic_DNA"/>
</dbReference>
<name>A0A8K1QU93_9LAMI</name>